<dbReference type="Pfam" id="PF00534">
    <property type="entry name" value="Glycos_transf_1"/>
    <property type="match status" value="1"/>
</dbReference>
<gene>
    <name evidence="2" type="ORF">GC093_34780</name>
</gene>
<sequence length="489" mass="56131">MKKISSLPRIRKRIRNRNRLRKLMTVRLKKRSVRKAKLRNIILLRKKRSFKKRQLIKKKQKKTVQKLIHVQPIHSAIPIHPDLPAVPIQAELQEHTPPPVEDYSEVPPQQLEPGVSLIGYTRTEIGLGEACRLMAKTFETVQLPFGILSFTDPGAISARNNDTSWVHKEMNHAPYKVNLLHMNAPNLRWAFDLNALPLGKGLLKHRYNIGYWAWEMPDFPDEWCNSFELVQEVWAPSSFIVESIKKKSPVPVIRIPHAIEVRGQDRNRSVFGLPENQFLFLAMYDTHSLKERKNPQGSIEAFKRAFTFNDTSVGLVIKVNNPNTNPAEMESLKELIHGYSNIYLIQEILDRDKVDVLINSSDCFMSLHRSEGFGLVLAEAMYLGKPVIGTNWSGNTDFMNADNSCLVNYSLAQLGRDLGPYKAFQIWAEPDIDHAAYFMRKLVNDTRWRNSIALRGQQTIRNDYSPAVIGEMAKKRLMEVSLTNDPPSY</sequence>
<reference evidence="2" key="1">
    <citation type="submission" date="2019-10" db="EMBL/GenBank/DDBJ databases">
        <title>Description of Paenibacillus glebae sp. nov.</title>
        <authorList>
            <person name="Carlier A."/>
            <person name="Qi S."/>
        </authorList>
    </citation>
    <scope>NUCLEOTIDE SEQUENCE</scope>
    <source>
        <strain evidence="2">LMG 31456</strain>
    </source>
</reference>
<protein>
    <submittedName>
        <fullName evidence="2">Glycosyltransferase</fullName>
    </submittedName>
</protein>
<dbReference type="CDD" id="cd01635">
    <property type="entry name" value="Glycosyltransferase_GTB-type"/>
    <property type="match status" value="1"/>
</dbReference>
<dbReference type="Gene3D" id="3.40.50.2000">
    <property type="entry name" value="Glycogen Phosphorylase B"/>
    <property type="match status" value="1"/>
</dbReference>
<name>A0A972K5U2_9BACL</name>
<dbReference type="InterPro" id="IPR001296">
    <property type="entry name" value="Glyco_trans_1"/>
</dbReference>
<dbReference type="EMBL" id="WHOD01000133">
    <property type="protein sequence ID" value="NOU98348.1"/>
    <property type="molecule type" value="Genomic_DNA"/>
</dbReference>
<dbReference type="SUPFAM" id="SSF53756">
    <property type="entry name" value="UDP-Glycosyltransferase/glycogen phosphorylase"/>
    <property type="match status" value="1"/>
</dbReference>
<dbReference type="RefSeq" id="WP_171656603.1">
    <property type="nucleotide sequence ID" value="NZ_WHOD01000133.1"/>
</dbReference>
<dbReference type="AlphaFoldDB" id="A0A972K5U2"/>
<evidence type="ECO:0000313" key="2">
    <source>
        <dbReference type="EMBL" id="NOU98348.1"/>
    </source>
</evidence>
<dbReference type="GO" id="GO:0016757">
    <property type="term" value="F:glycosyltransferase activity"/>
    <property type="evidence" value="ECO:0007669"/>
    <property type="project" value="InterPro"/>
</dbReference>
<comment type="caution">
    <text evidence="2">The sequence shown here is derived from an EMBL/GenBank/DDBJ whole genome shotgun (WGS) entry which is preliminary data.</text>
</comment>
<evidence type="ECO:0000259" key="1">
    <source>
        <dbReference type="Pfam" id="PF00534"/>
    </source>
</evidence>
<evidence type="ECO:0000313" key="3">
    <source>
        <dbReference type="Proteomes" id="UP000641588"/>
    </source>
</evidence>
<keyword evidence="3" id="KW-1185">Reference proteome</keyword>
<feature type="domain" description="Glycosyl transferase family 1" evidence="1">
    <location>
        <begin position="267"/>
        <end position="400"/>
    </location>
</feature>
<proteinExistence type="predicted"/>
<organism evidence="2 3">
    <name type="scientific">Paenibacillus foliorum</name>
    <dbReference type="NCBI Taxonomy" id="2654974"/>
    <lineage>
        <taxon>Bacteria</taxon>
        <taxon>Bacillati</taxon>
        <taxon>Bacillota</taxon>
        <taxon>Bacilli</taxon>
        <taxon>Bacillales</taxon>
        <taxon>Paenibacillaceae</taxon>
        <taxon>Paenibacillus</taxon>
    </lineage>
</organism>
<accession>A0A972K5U2</accession>
<dbReference type="Proteomes" id="UP000641588">
    <property type="component" value="Unassembled WGS sequence"/>
</dbReference>
<dbReference type="PANTHER" id="PTHR46656:SF3">
    <property type="entry name" value="PUTATIVE-RELATED"/>
    <property type="match status" value="1"/>
</dbReference>
<dbReference type="PANTHER" id="PTHR46656">
    <property type="entry name" value="PUTATIVE-RELATED"/>
    <property type="match status" value="1"/>
</dbReference>